<comment type="similarity">
    <text evidence="1 2">Belongs to the pirin family.</text>
</comment>
<gene>
    <name evidence="4" type="ORF">G3M78_10905</name>
</gene>
<evidence type="ECO:0000313" key="4">
    <source>
        <dbReference type="EMBL" id="QPJ65874.1"/>
    </source>
</evidence>
<dbReference type="EMBL" id="CP048620">
    <property type="protein sequence ID" value="QPJ65874.1"/>
    <property type="molecule type" value="Genomic_DNA"/>
</dbReference>
<dbReference type="InterPro" id="IPR012093">
    <property type="entry name" value="Pirin"/>
</dbReference>
<dbReference type="InterPro" id="IPR011051">
    <property type="entry name" value="RmlC_Cupin_sf"/>
</dbReference>
<evidence type="ECO:0000313" key="5">
    <source>
        <dbReference type="Proteomes" id="UP000594464"/>
    </source>
</evidence>
<dbReference type="InterPro" id="IPR014710">
    <property type="entry name" value="RmlC-like_jellyroll"/>
</dbReference>
<evidence type="ECO:0000256" key="2">
    <source>
        <dbReference type="RuleBase" id="RU003457"/>
    </source>
</evidence>
<reference evidence="5" key="1">
    <citation type="submission" date="2020-02" db="EMBL/GenBank/DDBJ databases">
        <title>Genomic and physiological characterization of two novel Nitrospinaceae genera.</title>
        <authorList>
            <person name="Mueller A.J."/>
            <person name="Jung M.-Y."/>
            <person name="Strachan C.R."/>
            <person name="Herbold C.W."/>
            <person name="Kirkegaard R.H."/>
            <person name="Daims H."/>
        </authorList>
    </citation>
    <scope>NUCLEOTIDE SEQUENCE [LARGE SCALE GENOMIC DNA]</scope>
</reference>
<feature type="domain" description="Pirin N-terminal" evidence="3">
    <location>
        <begin position="56"/>
        <end position="123"/>
    </location>
</feature>
<accession>A0A7T0C3H3</accession>
<protein>
    <submittedName>
        <fullName evidence="4">Pilus assembly protein</fullName>
    </submittedName>
</protein>
<evidence type="ECO:0000256" key="1">
    <source>
        <dbReference type="ARBA" id="ARBA00008416"/>
    </source>
</evidence>
<evidence type="ECO:0000259" key="3">
    <source>
        <dbReference type="Pfam" id="PF02678"/>
    </source>
</evidence>
<dbReference type="Proteomes" id="UP000594464">
    <property type="component" value="Chromosome"/>
</dbReference>
<dbReference type="AlphaFoldDB" id="A0A7T0C3H3"/>
<proteinExistence type="inferred from homology"/>
<sequence length="225" mass="25269">MEILHRGDLEQGGFADLREYYLVEDPRALGDDIEETSWRGIGNFAYLADSKYSPKGTTRMHSHKEIDVITFVLEGRLLHEGSLENGQDLSESQIQVQRAGGEGFSHNEINPDDIENRVLQLWVLPEIEGEPAGYKLYQPDWGKVTRIYGGAKDQSETFDSHTLVDVAKMKESQSFKVKGEFIAYLSLGEGIANDLEISEGDLIRGNGLHFKAKQKSQLVLVQLNE</sequence>
<dbReference type="InterPro" id="IPR003829">
    <property type="entry name" value="Pirin_N_dom"/>
</dbReference>
<dbReference type="PANTHER" id="PTHR43212">
    <property type="entry name" value="QUERCETIN 2,3-DIOXYGENASE"/>
    <property type="match status" value="1"/>
</dbReference>
<dbReference type="PANTHER" id="PTHR43212:SF3">
    <property type="entry name" value="QUERCETIN 2,3-DIOXYGENASE"/>
    <property type="match status" value="1"/>
</dbReference>
<name>A0A7T0C3H3_9BACT</name>
<organism evidence="4 5">
    <name type="scientific">Candidatus Nitrohelix vancouverensis</name>
    <dbReference type="NCBI Taxonomy" id="2705534"/>
    <lineage>
        <taxon>Bacteria</taxon>
        <taxon>Pseudomonadati</taxon>
        <taxon>Nitrospinota/Tectimicrobiota group</taxon>
        <taxon>Nitrospinota</taxon>
        <taxon>Nitrospinia</taxon>
        <taxon>Nitrospinales</taxon>
        <taxon>Nitrospinaceae</taxon>
        <taxon>Candidatus Nitrohelix</taxon>
    </lineage>
</organism>
<dbReference type="Gene3D" id="2.60.120.10">
    <property type="entry name" value="Jelly Rolls"/>
    <property type="match status" value="1"/>
</dbReference>
<dbReference type="Pfam" id="PF02678">
    <property type="entry name" value="Pirin"/>
    <property type="match status" value="1"/>
</dbReference>
<dbReference type="SUPFAM" id="SSF51182">
    <property type="entry name" value="RmlC-like cupins"/>
    <property type="match status" value="1"/>
</dbReference>
<dbReference type="KEGG" id="nva:G3M78_10905"/>